<dbReference type="CDD" id="cd17873">
    <property type="entry name" value="FlhF"/>
    <property type="match status" value="1"/>
</dbReference>
<dbReference type="PANTHER" id="PTHR43134:SF3">
    <property type="entry name" value="FLAGELLAR BIOSYNTHESIS PROTEIN FLHF"/>
    <property type="match status" value="1"/>
</dbReference>
<dbReference type="InterPro" id="IPR003593">
    <property type="entry name" value="AAA+_ATPase"/>
</dbReference>
<dbReference type="Gene3D" id="3.40.50.300">
    <property type="entry name" value="P-loop containing nucleotide triphosphate hydrolases"/>
    <property type="match status" value="1"/>
</dbReference>
<sequence length="473" mass="51488">MSNKRVAGGIEIMVAIDYEPPASQAAPATKSSPSAAPQSERRTPDAYTDPRLLIDDAAEAPTDVYSSASIRAGKSPSPLAKRFQQERQGQQGRIHAPGEPMRSERGLDTESIATLLARLEQERQSRRQTEPRSHSTAMQEPAAPPAQPEPAPTYHSQTGVAREEPSSTIAAMKSEIEQLRGLLERQLHRPKPSGQDPHKNVQIQLQTRLHKLGLAVPLSRKLSQLAEGEADVRQAWKHTLAKLAEQVLTYPDDLAERGGMLALIGPTGSGKTTTIGKLATRYVLQHGSAGLALVTTDCYRIAAHEQLRVFGHILDVPVRVVDERHSLNEVLHSLRDKTLVLIDTAGMSAQDVHRDKQLRQLNQVSLKMRKLLVLPCTSQLQVLRAAYQSYRPLGVDGGVLTKADEALNLGEALSVVIEQGLRIAYITDGQRVPDDLALAKSASLVSRALHIVDQATESVSISQHFAQSLGRAG</sequence>
<name>A0ABV5ZHH3_9GAMM</name>
<evidence type="ECO:0000256" key="3">
    <source>
        <dbReference type="ARBA" id="ARBA00014919"/>
    </source>
</evidence>
<evidence type="ECO:0000256" key="7">
    <source>
        <dbReference type="ARBA" id="ARBA00022795"/>
    </source>
</evidence>
<dbReference type="SMART" id="SM00962">
    <property type="entry name" value="SRP54"/>
    <property type="match status" value="1"/>
</dbReference>
<proteinExistence type="inferred from homology"/>
<evidence type="ECO:0000313" key="17">
    <source>
        <dbReference type="EMBL" id="MFB9887549.1"/>
    </source>
</evidence>
<dbReference type="InterPro" id="IPR047040">
    <property type="entry name" value="FlhF__GTPase_dom"/>
</dbReference>
<dbReference type="RefSeq" id="WP_162157426.1">
    <property type="nucleotide sequence ID" value="NZ_JBHLZN010000005.1"/>
</dbReference>
<feature type="compositionally biased region" description="Pro residues" evidence="14">
    <location>
        <begin position="142"/>
        <end position="151"/>
    </location>
</feature>
<keyword evidence="7" id="KW-1005">Bacterial flagellum biogenesis</keyword>
<dbReference type="SMART" id="SM00382">
    <property type="entry name" value="AAA"/>
    <property type="match status" value="1"/>
</dbReference>
<keyword evidence="9" id="KW-0342">GTP-binding</keyword>
<evidence type="ECO:0000256" key="11">
    <source>
        <dbReference type="ARBA" id="ARBA00023225"/>
    </source>
</evidence>
<keyword evidence="17" id="KW-0282">Flagellum</keyword>
<keyword evidence="6" id="KW-0547">Nucleotide-binding</keyword>
<organism evidence="17 18">
    <name type="scientific">Balneatrix alpica</name>
    <dbReference type="NCBI Taxonomy" id="75684"/>
    <lineage>
        <taxon>Bacteria</taxon>
        <taxon>Pseudomonadati</taxon>
        <taxon>Pseudomonadota</taxon>
        <taxon>Gammaproteobacteria</taxon>
        <taxon>Oceanospirillales</taxon>
        <taxon>Balneatrichaceae</taxon>
        <taxon>Balneatrix</taxon>
    </lineage>
</organism>
<comment type="caution">
    <text evidence="17">The sequence shown here is derived from an EMBL/GenBank/DDBJ whole genome shotgun (WGS) entry which is preliminary data.</text>
</comment>
<evidence type="ECO:0000256" key="4">
    <source>
        <dbReference type="ARBA" id="ARBA00022448"/>
    </source>
</evidence>
<protein>
    <recommendedName>
        <fullName evidence="3 13">Flagellar biosynthesis protein FlhF</fullName>
    </recommendedName>
</protein>
<evidence type="ECO:0000256" key="12">
    <source>
        <dbReference type="ARBA" id="ARBA00025337"/>
    </source>
</evidence>
<dbReference type="Gene3D" id="1.20.120.1380">
    <property type="entry name" value="Flagellar FlhF biosynthesis protein, N domain"/>
    <property type="match status" value="1"/>
</dbReference>
<evidence type="ECO:0000256" key="1">
    <source>
        <dbReference type="ARBA" id="ARBA00004413"/>
    </source>
</evidence>
<evidence type="ECO:0000256" key="14">
    <source>
        <dbReference type="SAM" id="MobiDB-lite"/>
    </source>
</evidence>
<feature type="domain" description="SRP54-type proteins GTP-binding" evidence="16">
    <location>
        <begin position="258"/>
        <end position="450"/>
    </location>
</feature>
<evidence type="ECO:0000256" key="9">
    <source>
        <dbReference type="ARBA" id="ARBA00023134"/>
    </source>
</evidence>
<accession>A0ABV5ZHH3</accession>
<dbReference type="SUPFAM" id="SSF52540">
    <property type="entry name" value="P-loop containing nucleoside triphosphate hydrolases"/>
    <property type="match status" value="1"/>
</dbReference>
<evidence type="ECO:0000256" key="2">
    <source>
        <dbReference type="ARBA" id="ARBA00008531"/>
    </source>
</evidence>
<dbReference type="PANTHER" id="PTHR43134">
    <property type="entry name" value="SIGNAL RECOGNITION PARTICLE RECEPTOR SUBUNIT ALPHA"/>
    <property type="match status" value="1"/>
</dbReference>
<dbReference type="InterPro" id="IPR027417">
    <property type="entry name" value="P-loop_NTPase"/>
</dbReference>
<keyword evidence="17" id="KW-0969">Cilium</keyword>
<evidence type="ECO:0000256" key="10">
    <source>
        <dbReference type="ARBA" id="ARBA00023136"/>
    </source>
</evidence>
<dbReference type="InterPro" id="IPR000897">
    <property type="entry name" value="SRP54_GTPase_dom"/>
</dbReference>
<dbReference type="Pfam" id="PF00448">
    <property type="entry name" value="SRP54"/>
    <property type="match status" value="1"/>
</dbReference>
<comment type="function">
    <text evidence="12">Necessary for flagellar biosynthesis. May be involved in translocation of the flagellum.</text>
</comment>
<evidence type="ECO:0000259" key="15">
    <source>
        <dbReference type="SMART" id="SM00382"/>
    </source>
</evidence>
<feature type="compositionally biased region" description="Low complexity" evidence="14">
    <location>
        <begin position="22"/>
        <end position="38"/>
    </location>
</feature>
<dbReference type="EMBL" id="JBHLZN010000005">
    <property type="protein sequence ID" value="MFB9887549.1"/>
    <property type="molecule type" value="Genomic_DNA"/>
</dbReference>
<feature type="region of interest" description="Disordered" evidence="14">
    <location>
        <begin position="121"/>
        <end position="166"/>
    </location>
</feature>
<dbReference type="Proteomes" id="UP001589628">
    <property type="component" value="Unassembled WGS sequence"/>
</dbReference>
<evidence type="ECO:0000256" key="6">
    <source>
        <dbReference type="ARBA" id="ARBA00022741"/>
    </source>
</evidence>
<keyword evidence="11" id="KW-1006">Bacterial flagellum protein export</keyword>
<dbReference type="InterPro" id="IPR020006">
    <property type="entry name" value="FlhF"/>
</dbReference>
<evidence type="ECO:0000256" key="13">
    <source>
        <dbReference type="NCBIfam" id="TIGR03499"/>
    </source>
</evidence>
<evidence type="ECO:0000313" key="18">
    <source>
        <dbReference type="Proteomes" id="UP001589628"/>
    </source>
</evidence>
<keyword evidence="4" id="KW-0813">Transport</keyword>
<keyword evidence="5" id="KW-1003">Cell membrane</keyword>
<keyword evidence="10" id="KW-0472">Membrane</keyword>
<comment type="similarity">
    <text evidence="2">Belongs to the GTP-binding SRP family.</text>
</comment>
<evidence type="ECO:0000259" key="16">
    <source>
        <dbReference type="SMART" id="SM00962"/>
    </source>
</evidence>
<feature type="compositionally biased region" description="Basic and acidic residues" evidence="14">
    <location>
        <begin position="121"/>
        <end position="133"/>
    </location>
</feature>
<dbReference type="NCBIfam" id="TIGR03499">
    <property type="entry name" value="FlhF"/>
    <property type="match status" value="1"/>
</dbReference>
<evidence type="ECO:0000256" key="8">
    <source>
        <dbReference type="ARBA" id="ARBA00022927"/>
    </source>
</evidence>
<keyword evidence="18" id="KW-1185">Reference proteome</keyword>
<comment type="subcellular location">
    <subcellularLocation>
        <location evidence="1">Cell membrane</location>
        <topology evidence="1">Peripheral membrane protein</topology>
        <orientation evidence="1">Cytoplasmic side</orientation>
    </subcellularLocation>
</comment>
<feature type="domain" description="AAA+ ATPase" evidence="15">
    <location>
        <begin position="257"/>
        <end position="421"/>
    </location>
</feature>
<feature type="region of interest" description="Disordered" evidence="14">
    <location>
        <begin position="22"/>
        <end position="107"/>
    </location>
</feature>
<keyword evidence="8" id="KW-0653">Protein transport</keyword>
<gene>
    <name evidence="17" type="primary">flhF</name>
    <name evidence="17" type="ORF">ACFFLH_14100</name>
</gene>
<keyword evidence="17" id="KW-0966">Cell projection</keyword>
<reference evidence="17 18" key="1">
    <citation type="submission" date="2024-09" db="EMBL/GenBank/DDBJ databases">
        <authorList>
            <person name="Sun Q."/>
            <person name="Mori K."/>
        </authorList>
    </citation>
    <scope>NUCLEOTIDE SEQUENCE [LARGE SCALE GENOMIC DNA]</scope>
    <source>
        <strain evidence="17 18">ATCC 51285</strain>
    </source>
</reference>
<evidence type="ECO:0000256" key="5">
    <source>
        <dbReference type="ARBA" id="ARBA00022475"/>
    </source>
</evidence>